<evidence type="ECO:0000313" key="2">
    <source>
        <dbReference type="Proteomes" id="UP000278542"/>
    </source>
</evidence>
<sequence length="299" mass="34258">MISQLNEIFNQVQNRSYYRYLLIDGLASVSEFSSISLPALRNHFPEHAIIPIKRSDLSHDLAHCPHLICLAEPEASVDPHYIYRSAKEALSEYQLPRRYIVGWLMSKYPPEEITKLIEQVGGEISARQGGLFTPFYEPFRLSLLNVDNTFSTFWLSAMLSGISHFFYINVEGQLANAIVGESLVDKTFVYLPESALFYQREAKALFYLYDSYQTLQTDDNTPLAKNALALLCQYYQQAVNLGINHLADRYVFAFYAMRYGDLGNYAKAMDAVNRALHNSGTLGDNLMNIEDEDWRKNDR</sequence>
<dbReference type="AlphaFoldDB" id="A0A495RAS2"/>
<organism evidence="1 2">
    <name type="scientific">Orbus hercynius</name>
    <dbReference type="NCBI Taxonomy" id="593135"/>
    <lineage>
        <taxon>Bacteria</taxon>
        <taxon>Pseudomonadati</taxon>
        <taxon>Pseudomonadota</taxon>
        <taxon>Gammaproteobacteria</taxon>
        <taxon>Orbales</taxon>
        <taxon>Orbaceae</taxon>
        <taxon>Orbus</taxon>
    </lineage>
</organism>
<keyword evidence="2" id="KW-1185">Reference proteome</keyword>
<name>A0A495RAS2_9GAMM</name>
<accession>A0A495RAS2</accession>
<dbReference type="OrthoDB" id="6057701at2"/>
<protein>
    <recommendedName>
        <fullName evidence="3">DUF4123 domain-containing protein</fullName>
    </recommendedName>
</protein>
<gene>
    <name evidence="1" type="ORF">DES39_2170</name>
</gene>
<comment type="caution">
    <text evidence="1">The sequence shown here is derived from an EMBL/GenBank/DDBJ whole genome shotgun (WGS) entry which is preliminary data.</text>
</comment>
<evidence type="ECO:0008006" key="3">
    <source>
        <dbReference type="Google" id="ProtNLM"/>
    </source>
</evidence>
<dbReference type="Proteomes" id="UP000278542">
    <property type="component" value="Unassembled WGS sequence"/>
</dbReference>
<proteinExistence type="predicted"/>
<dbReference type="RefSeq" id="WP_147405441.1">
    <property type="nucleotide sequence ID" value="NZ_RBWY01000007.1"/>
</dbReference>
<evidence type="ECO:0000313" key="1">
    <source>
        <dbReference type="EMBL" id="RKS84431.1"/>
    </source>
</evidence>
<dbReference type="EMBL" id="RBWY01000007">
    <property type="protein sequence ID" value="RKS84431.1"/>
    <property type="molecule type" value="Genomic_DNA"/>
</dbReference>
<reference evidence="1 2" key="1">
    <citation type="submission" date="2018-10" db="EMBL/GenBank/DDBJ databases">
        <title>Genomic Encyclopedia of Type Strains, Phase IV (KMG-IV): sequencing the most valuable type-strain genomes for metagenomic binning, comparative biology and taxonomic classification.</title>
        <authorList>
            <person name="Goeker M."/>
        </authorList>
    </citation>
    <scope>NUCLEOTIDE SEQUENCE [LARGE SCALE GENOMIC DNA]</scope>
    <source>
        <strain evidence="1 2">DSM 22228</strain>
    </source>
</reference>